<dbReference type="Proteomes" id="UP000013911">
    <property type="component" value="Unassembled WGS sequence"/>
</dbReference>
<dbReference type="InterPro" id="IPR013325">
    <property type="entry name" value="RNA_pol_sigma_r2"/>
</dbReference>
<dbReference type="Pfam" id="PF08281">
    <property type="entry name" value="Sigma70_r4_2"/>
    <property type="match status" value="1"/>
</dbReference>
<dbReference type="InterPro" id="IPR013249">
    <property type="entry name" value="RNA_pol_sigma70_r4_t2"/>
</dbReference>
<evidence type="ECO:0000256" key="1">
    <source>
        <dbReference type="ARBA" id="ARBA00010641"/>
    </source>
</evidence>
<evidence type="ECO:0000256" key="3">
    <source>
        <dbReference type="ARBA" id="ARBA00023082"/>
    </source>
</evidence>
<dbReference type="GO" id="GO:0006352">
    <property type="term" value="P:DNA-templated transcription initiation"/>
    <property type="evidence" value="ECO:0007669"/>
    <property type="project" value="InterPro"/>
</dbReference>
<dbReference type="Gene3D" id="1.10.1740.10">
    <property type="match status" value="1"/>
</dbReference>
<protein>
    <submittedName>
        <fullName evidence="7">RNA polymerase sigma factor SigX</fullName>
    </submittedName>
</protein>
<dbReference type="SUPFAM" id="SSF88946">
    <property type="entry name" value="Sigma2 domain of RNA polymerase sigma factors"/>
    <property type="match status" value="1"/>
</dbReference>
<dbReference type="SUPFAM" id="SSF88659">
    <property type="entry name" value="Sigma3 and sigma4 domains of RNA polymerase sigma factors"/>
    <property type="match status" value="1"/>
</dbReference>
<comment type="similarity">
    <text evidence="1">Belongs to the sigma-70 factor family. ECF subfamily.</text>
</comment>
<dbReference type="PATRIC" id="fig|1285586.5.peg.2986"/>
<dbReference type="InterPro" id="IPR007627">
    <property type="entry name" value="RNA_pol_sigma70_r2"/>
</dbReference>
<dbReference type="Pfam" id="PF04542">
    <property type="entry name" value="Sigma70_r2"/>
    <property type="match status" value="1"/>
</dbReference>
<dbReference type="PANTHER" id="PTHR43133">
    <property type="entry name" value="RNA POLYMERASE ECF-TYPE SIGMA FACTO"/>
    <property type="match status" value="1"/>
</dbReference>
<evidence type="ECO:0000259" key="5">
    <source>
        <dbReference type="Pfam" id="PF04542"/>
    </source>
</evidence>
<dbReference type="GO" id="GO:0003677">
    <property type="term" value="F:DNA binding"/>
    <property type="evidence" value="ECO:0007669"/>
    <property type="project" value="InterPro"/>
</dbReference>
<sequence length="169" mass="20415">MLQQFQQDYKMHSDAIYKYIYYLVGNKEMAEDLTQETFYKAFQYLHTYRQESNVHTWLRKIARNLVYDHFRRKKILRFIPFVHNECIRDETVLPEEFLIKGEDFSALFLALYKIKLEYREAIILRYLEELSVKDTAKLLGWSEAKVKNNTARGLQTLRKHLGEEGLTYE</sequence>
<dbReference type="AlphaFoldDB" id="R7ZCI4"/>
<dbReference type="PANTHER" id="PTHR43133:SF60">
    <property type="entry name" value="RNA POLYMERASE SIGMA FACTOR SIGV"/>
    <property type="match status" value="1"/>
</dbReference>
<keyword evidence="3" id="KW-0731">Sigma factor</keyword>
<feature type="domain" description="RNA polymerase sigma-70 region 2" evidence="5">
    <location>
        <begin position="9"/>
        <end position="74"/>
    </location>
</feature>
<dbReference type="Gene3D" id="1.10.10.10">
    <property type="entry name" value="Winged helix-like DNA-binding domain superfamily/Winged helix DNA-binding domain"/>
    <property type="match status" value="1"/>
</dbReference>
<dbReference type="eggNOG" id="COG1595">
    <property type="taxonomic scope" value="Bacteria"/>
</dbReference>
<proteinExistence type="inferred from homology"/>
<dbReference type="RefSeq" id="WP_010859858.1">
    <property type="nucleotide sequence ID" value="NZ_KB933398.1"/>
</dbReference>
<gene>
    <name evidence="7" type="ORF">H131_14613</name>
</gene>
<dbReference type="GO" id="GO:0016987">
    <property type="term" value="F:sigma factor activity"/>
    <property type="evidence" value="ECO:0007669"/>
    <property type="project" value="UniProtKB-KW"/>
</dbReference>
<dbReference type="InterPro" id="IPR014284">
    <property type="entry name" value="RNA_pol_sigma-70_dom"/>
</dbReference>
<comment type="caution">
    <text evidence="7">The sequence shown here is derived from an EMBL/GenBank/DDBJ whole genome shotgun (WGS) entry which is preliminary data.</text>
</comment>
<dbReference type="InterPro" id="IPR039425">
    <property type="entry name" value="RNA_pol_sigma-70-like"/>
</dbReference>
<organism evidence="7 8">
    <name type="scientific">Lysinibacillus sphaericus OT4b.31</name>
    <dbReference type="NCBI Taxonomy" id="1285586"/>
    <lineage>
        <taxon>Bacteria</taxon>
        <taxon>Bacillati</taxon>
        <taxon>Bacillota</taxon>
        <taxon>Bacilli</taxon>
        <taxon>Bacillales</taxon>
        <taxon>Bacillaceae</taxon>
        <taxon>Lysinibacillus</taxon>
    </lineage>
</organism>
<evidence type="ECO:0000256" key="2">
    <source>
        <dbReference type="ARBA" id="ARBA00023015"/>
    </source>
</evidence>
<evidence type="ECO:0000313" key="7">
    <source>
        <dbReference type="EMBL" id="EON71724.1"/>
    </source>
</evidence>
<dbReference type="InterPro" id="IPR036388">
    <property type="entry name" value="WH-like_DNA-bd_sf"/>
</dbReference>
<feature type="domain" description="RNA polymerase sigma factor 70 region 4 type 2" evidence="6">
    <location>
        <begin position="117"/>
        <end position="157"/>
    </location>
</feature>
<name>R7ZCI4_LYSSH</name>
<dbReference type="NCBIfam" id="TIGR02937">
    <property type="entry name" value="sigma70-ECF"/>
    <property type="match status" value="1"/>
</dbReference>
<accession>R7ZCI4</accession>
<dbReference type="InterPro" id="IPR013324">
    <property type="entry name" value="RNA_pol_sigma_r3/r4-like"/>
</dbReference>
<dbReference type="EMBL" id="AQPX01000021">
    <property type="protein sequence ID" value="EON71724.1"/>
    <property type="molecule type" value="Genomic_DNA"/>
</dbReference>
<dbReference type="HOGENOM" id="CLU_047691_3_4_9"/>
<reference evidence="7 8" key="1">
    <citation type="submission" date="2013-04" db="EMBL/GenBank/DDBJ databases">
        <title>Draft genome of the heavy metal tolerant bacterium Lysinibacillus sphaericus strain OT4b.31.</title>
        <authorList>
            <person name="Pena-Montenegro T.D."/>
            <person name="Dussan J."/>
        </authorList>
    </citation>
    <scope>NUCLEOTIDE SEQUENCE [LARGE SCALE GENOMIC DNA]</scope>
    <source>
        <strain evidence="7 8">OT4b.31</strain>
    </source>
</reference>
<evidence type="ECO:0000259" key="6">
    <source>
        <dbReference type="Pfam" id="PF08281"/>
    </source>
</evidence>
<keyword evidence="4" id="KW-0804">Transcription</keyword>
<evidence type="ECO:0000313" key="8">
    <source>
        <dbReference type="Proteomes" id="UP000013911"/>
    </source>
</evidence>
<keyword evidence="2" id="KW-0805">Transcription regulation</keyword>
<evidence type="ECO:0000256" key="4">
    <source>
        <dbReference type="ARBA" id="ARBA00023163"/>
    </source>
</evidence>